<evidence type="ECO:0000313" key="2">
    <source>
        <dbReference type="EMBL" id="GEC87267.1"/>
    </source>
</evidence>
<feature type="transmembrane region" description="Helical" evidence="1">
    <location>
        <begin position="15"/>
        <end position="40"/>
    </location>
</feature>
<comment type="caution">
    <text evidence="2">The sequence shown here is derived from an EMBL/GenBank/DDBJ whole genome shotgun (WGS) entry which is preliminary data.</text>
</comment>
<dbReference type="InterPro" id="IPR025962">
    <property type="entry name" value="SdpI/YhfL"/>
</dbReference>
<name>A0A4Y4C8A1_9CORY</name>
<keyword evidence="1" id="KW-0472">Membrane</keyword>
<dbReference type="Pfam" id="PF13630">
    <property type="entry name" value="SdpI"/>
    <property type="match status" value="1"/>
</dbReference>
<dbReference type="Proteomes" id="UP000319986">
    <property type="component" value="Unassembled WGS sequence"/>
</dbReference>
<feature type="transmembrane region" description="Helical" evidence="1">
    <location>
        <begin position="94"/>
        <end position="118"/>
    </location>
</feature>
<gene>
    <name evidence="2" type="ORF">CVA01_25810</name>
</gene>
<feature type="transmembrane region" description="Helical" evidence="1">
    <location>
        <begin position="70"/>
        <end position="88"/>
    </location>
</feature>
<dbReference type="AlphaFoldDB" id="A0A4Y4C8A1"/>
<sequence length="220" mass="22237">MDSLELLMAAHCNRLLVMIVLSVLLFVLGIAVLVTGLMGLTGTLPGNRWVGLRIPEVRKSKDMWVTGHRIAGPFWTGAGVALLLSGLVSLQGGWLWVVAGVLAIGALALIGIGAANGAHIMAQIDLRKGQEAEQQRAAAGCCSSGNNAPAASEDASLVIPPANGATGVVSPAGDSCGGSCGDCGACDHGDDDLSGTTTSLSAPKLDLDAARRAMAARDGK</sequence>
<keyword evidence="1" id="KW-1133">Transmembrane helix</keyword>
<protein>
    <recommendedName>
        <fullName evidence="4">SdpI/YhfL protein family</fullName>
    </recommendedName>
</protein>
<evidence type="ECO:0000313" key="3">
    <source>
        <dbReference type="Proteomes" id="UP000319986"/>
    </source>
</evidence>
<keyword evidence="1" id="KW-0812">Transmembrane</keyword>
<accession>A0A4Y4C8A1</accession>
<evidence type="ECO:0000256" key="1">
    <source>
        <dbReference type="SAM" id="Phobius"/>
    </source>
</evidence>
<organism evidence="2 3">
    <name type="scientific">Corynebacterium variabile</name>
    <dbReference type="NCBI Taxonomy" id="1727"/>
    <lineage>
        <taxon>Bacteria</taxon>
        <taxon>Bacillati</taxon>
        <taxon>Actinomycetota</taxon>
        <taxon>Actinomycetes</taxon>
        <taxon>Mycobacteriales</taxon>
        <taxon>Corynebacteriaceae</taxon>
        <taxon>Corynebacterium</taxon>
    </lineage>
</organism>
<reference evidence="2 3" key="1">
    <citation type="submission" date="2019-06" db="EMBL/GenBank/DDBJ databases">
        <title>Whole genome shotgun sequence of Corynebacterium variabile NBRC 15286.</title>
        <authorList>
            <person name="Hosoyama A."/>
            <person name="Uohara A."/>
            <person name="Ohji S."/>
            <person name="Ichikawa N."/>
        </authorList>
    </citation>
    <scope>NUCLEOTIDE SEQUENCE [LARGE SCALE GENOMIC DNA]</scope>
    <source>
        <strain evidence="2 3">NBRC 15286</strain>
    </source>
</reference>
<evidence type="ECO:0008006" key="4">
    <source>
        <dbReference type="Google" id="ProtNLM"/>
    </source>
</evidence>
<proteinExistence type="predicted"/>
<dbReference type="EMBL" id="BJNT01000022">
    <property type="protein sequence ID" value="GEC87267.1"/>
    <property type="molecule type" value="Genomic_DNA"/>
</dbReference>